<proteinExistence type="predicted"/>
<sequence>MPPQATKNKTSTRQEFSSHQDEWQHYAAQGADRMQEIVQDNAGKSMLIALASGLGVGILIGTAIGGSRHSSRWWDRSTAEGLGQRILEKFEGIVPAAISERIHR</sequence>
<dbReference type="KEGG" id="bgok:Pr1d_42610"/>
<dbReference type="EMBL" id="CP042913">
    <property type="protein sequence ID" value="QEG36921.1"/>
    <property type="molecule type" value="Genomic_DNA"/>
</dbReference>
<dbReference type="RefSeq" id="WP_148075217.1">
    <property type="nucleotide sequence ID" value="NZ_CP042913.1"/>
</dbReference>
<keyword evidence="2" id="KW-1133">Transmembrane helix</keyword>
<keyword evidence="2" id="KW-0472">Membrane</keyword>
<dbReference type="OrthoDB" id="286862at2"/>
<feature type="compositionally biased region" description="Polar residues" evidence="1">
    <location>
        <begin position="1"/>
        <end position="15"/>
    </location>
</feature>
<evidence type="ECO:0000313" key="3">
    <source>
        <dbReference type="EMBL" id="QEG36921.1"/>
    </source>
</evidence>
<gene>
    <name evidence="3" type="ORF">Pr1d_42610</name>
</gene>
<dbReference type="AlphaFoldDB" id="A0A5B9QS25"/>
<evidence type="ECO:0008006" key="5">
    <source>
        <dbReference type="Google" id="ProtNLM"/>
    </source>
</evidence>
<reference evidence="3 4" key="1">
    <citation type="submission" date="2019-08" db="EMBL/GenBank/DDBJ databases">
        <title>Deep-cultivation of Planctomycetes and their phenomic and genomic characterization uncovers novel biology.</title>
        <authorList>
            <person name="Wiegand S."/>
            <person name="Jogler M."/>
            <person name="Boedeker C."/>
            <person name="Pinto D."/>
            <person name="Vollmers J."/>
            <person name="Rivas-Marin E."/>
            <person name="Kohn T."/>
            <person name="Peeters S.H."/>
            <person name="Heuer A."/>
            <person name="Rast P."/>
            <person name="Oberbeckmann S."/>
            <person name="Bunk B."/>
            <person name="Jeske O."/>
            <person name="Meyerdierks A."/>
            <person name="Storesund J.E."/>
            <person name="Kallscheuer N."/>
            <person name="Luecker S."/>
            <person name="Lage O.M."/>
            <person name="Pohl T."/>
            <person name="Merkel B.J."/>
            <person name="Hornburger P."/>
            <person name="Mueller R.-W."/>
            <person name="Bruemmer F."/>
            <person name="Labrenz M."/>
            <person name="Spormann A.M."/>
            <person name="Op den Camp H."/>
            <person name="Overmann J."/>
            <person name="Amann R."/>
            <person name="Jetten M.S.M."/>
            <person name="Mascher T."/>
            <person name="Medema M.H."/>
            <person name="Devos D.P."/>
            <person name="Kaster A.-K."/>
            <person name="Ovreas L."/>
            <person name="Rohde M."/>
            <person name="Galperin M.Y."/>
            <person name="Jogler C."/>
        </authorList>
    </citation>
    <scope>NUCLEOTIDE SEQUENCE [LARGE SCALE GENOMIC DNA]</scope>
    <source>
        <strain evidence="3 4">Pr1d</strain>
    </source>
</reference>
<protein>
    <recommendedName>
        <fullName evidence="5">YtxH-like protein</fullName>
    </recommendedName>
</protein>
<name>A0A5B9QS25_9BACT</name>
<feature type="region of interest" description="Disordered" evidence="1">
    <location>
        <begin position="1"/>
        <end position="21"/>
    </location>
</feature>
<dbReference type="Proteomes" id="UP000323917">
    <property type="component" value="Chromosome"/>
</dbReference>
<accession>A0A5B9QS25</accession>
<feature type="transmembrane region" description="Helical" evidence="2">
    <location>
        <begin position="46"/>
        <end position="66"/>
    </location>
</feature>
<keyword evidence="4" id="KW-1185">Reference proteome</keyword>
<keyword evidence="2" id="KW-0812">Transmembrane</keyword>
<evidence type="ECO:0000313" key="4">
    <source>
        <dbReference type="Proteomes" id="UP000323917"/>
    </source>
</evidence>
<evidence type="ECO:0000256" key="2">
    <source>
        <dbReference type="SAM" id="Phobius"/>
    </source>
</evidence>
<evidence type="ECO:0000256" key="1">
    <source>
        <dbReference type="SAM" id="MobiDB-lite"/>
    </source>
</evidence>
<organism evidence="3 4">
    <name type="scientific">Bythopirellula goksoeyrii</name>
    <dbReference type="NCBI Taxonomy" id="1400387"/>
    <lineage>
        <taxon>Bacteria</taxon>
        <taxon>Pseudomonadati</taxon>
        <taxon>Planctomycetota</taxon>
        <taxon>Planctomycetia</taxon>
        <taxon>Pirellulales</taxon>
        <taxon>Lacipirellulaceae</taxon>
        <taxon>Bythopirellula</taxon>
    </lineage>
</organism>